<sequence length="458" mass="46706">MRLLVQSGPVPGGVCAVSPVRHGADATGLPTLGSVTAAAVTSPDAAAPAVVTVALPDSPDLLRLLPRDGALSWVRRGEGLVGWGEADRLEVSGPGALAEAAAWWADRSAALPVDDAVGVPGSGPVVFASVAFDPAAGTSVFVVPEVVVGRRGGTAWLTTAGDVDPRDVLAGDPTALPPAPTRLRYADGAMDPASWCGAVAAAVRRIGDGDLAKVVLARDLLVTADVPLDPRRLLDRLAARFPDCWTFAVDGLLGATPELLLRRTGRRLSARVLAGTAPRGAGADDERLAAALLASEKDRAEHVLAVDSLVRALDPYCTALSVPEGPALLTLPNVRHLATDVTGTQRRSGPGGRAGLLELVDAVHPTAAVGGTPPDVATAVIAELEGVDRGRYAGPVGWLDARGDGEFGLALRCAQLGEDDPCTARLFAGCGIVAGSDPAAELAETQSKFAAFQAALED</sequence>
<dbReference type="PANTHER" id="PTHR42839">
    <property type="entry name" value="ISOCHORISMATE SYNTHASE ENTC"/>
    <property type="match status" value="1"/>
</dbReference>
<protein>
    <recommendedName>
        <fullName evidence="3">isochorismate synthase</fullName>
        <ecNumber evidence="3">5.4.4.2</ecNumber>
    </recommendedName>
    <alternativeName>
        <fullName evidence="5">Isochorismate mutase</fullName>
    </alternativeName>
</protein>
<dbReference type="InterPro" id="IPR019999">
    <property type="entry name" value="Anth_synth_I-like"/>
</dbReference>
<dbReference type="PANTHER" id="PTHR42839:SF2">
    <property type="entry name" value="ISOCHORISMATE SYNTHASE ENTC"/>
    <property type="match status" value="1"/>
</dbReference>
<dbReference type="InterPro" id="IPR005801">
    <property type="entry name" value="ADC_synthase"/>
</dbReference>
<evidence type="ECO:0000256" key="3">
    <source>
        <dbReference type="ARBA" id="ARBA00012824"/>
    </source>
</evidence>
<evidence type="ECO:0000259" key="6">
    <source>
        <dbReference type="Pfam" id="PF00425"/>
    </source>
</evidence>
<comment type="similarity">
    <text evidence="2">Belongs to the isochorismate synthase family.</text>
</comment>
<dbReference type="PRINTS" id="PR00095">
    <property type="entry name" value="ANTSNTHASEI"/>
</dbReference>
<dbReference type="EC" id="5.4.4.2" evidence="3"/>
<dbReference type="SUPFAM" id="SSF56322">
    <property type="entry name" value="ADC synthase"/>
    <property type="match status" value="1"/>
</dbReference>
<evidence type="ECO:0000256" key="1">
    <source>
        <dbReference type="ARBA" id="ARBA00000799"/>
    </source>
</evidence>
<evidence type="ECO:0000313" key="7">
    <source>
        <dbReference type="EMBL" id="SNR84953.1"/>
    </source>
</evidence>
<feature type="domain" description="Chorismate-utilising enzyme C-terminal" evidence="6">
    <location>
        <begin position="193"/>
        <end position="448"/>
    </location>
</feature>
<gene>
    <name evidence="7" type="ORF">SAMN04488107_0210</name>
</gene>
<evidence type="ECO:0000256" key="5">
    <source>
        <dbReference type="ARBA" id="ARBA00041564"/>
    </source>
</evidence>
<comment type="catalytic activity">
    <reaction evidence="1">
        <text>chorismate = isochorismate</text>
        <dbReference type="Rhea" id="RHEA:18985"/>
        <dbReference type="ChEBI" id="CHEBI:29748"/>
        <dbReference type="ChEBI" id="CHEBI:29780"/>
        <dbReference type="EC" id="5.4.4.2"/>
    </reaction>
</comment>
<keyword evidence="8" id="KW-1185">Reference proteome</keyword>
<proteinExistence type="inferred from homology"/>
<organism evidence="7 8">
    <name type="scientific">Geodermatophilus saharensis</name>
    <dbReference type="NCBI Taxonomy" id="1137994"/>
    <lineage>
        <taxon>Bacteria</taxon>
        <taxon>Bacillati</taxon>
        <taxon>Actinomycetota</taxon>
        <taxon>Actinomycetes</taxon>
        <taxon>Geodermatophilales</taxon>
        <taxon>Geodermatophilaceae</taxon>
        <taxon>Geodermatophilus</taxon>
    </lineage>
</organism>
<dbReference type="InterPro" id="IPR004561">
    <property type="entry name" value="IsoChor_synthase"/>
</dbReference>
<accession>A0A238ZQM1</accession>
<dbReference type="NCBIfam" id="TIGR00543">
    <property type="entry name" value="isochor_syn"/>
    <property type="match status" value="1"/>
</dbReference>
<dbReference type="Proteomes" id="UP000198386">
    <property type="component" value="Unassembled WGS sequence"/>
</dbReference>
<dbReference type="Gene3D" id="3.60.120.10">
    <property type="entry name" value="Anthranilate synthase"/>
    <property type="match status" value="1"/>
</dbReference>
<evidence type="ECO:0000256" key="4">
    <source>
        <dbReference type="ARBA" id="ARBA00023235"/>
    </source>
</evidence>
<reference evidence="8" key="1">
    <citation type="submission" date="2017-06" db="EMBL/GenBank/DDBJ databases">
        <authorList>
            <person name="Varghese N."/>
            <person name="Submissions S."/>
        </authorList>
    </citation>
    <scope>NUCLEOTIDE SEQUENCE [LARGE SCALE GENOMIC DNA]</scope>
    <source>
        <strain evidence="8">DSM 45423</strain>
    </source>
</reference>
<keyword evidence="4" id="KW-0413">Isomerase</keyword>
<evidence type="ECO:0000256" key="2">
    <source>
        <dbReference type="ARBA" id="ARBA00005297"/>
    </source>
</evidence>
<evidence type="ECO:0000313" key="8">
    <source>
        <dbReference type="Proteomes" id="UP000198386"/>
    </source>
</evidence>
<dbReference type="InterPro" id="IPR015890">
    <property type="entry name" value="Chorismate_C"/>
</dbReference>
<name>A0A238ZQM1_9ACTN</name>
<dbReference type="EMBL" id="FZOH01000001">
    <property type="protein sequence ID" value="SNR84953.1"/>
    <property type="molecule type" value="Genomic_DNA"/>
</dbReference>
<dbReference type="Pfam" id="PF00425">
    <property type="entry name" value="Chorismate_bind"/>
    <property type="match status" value="1"/>
</dbReference>
<dbReference type="AlphaFoldDB" id="A0A238ZQM1"/>
<dbReference type="GO" id="GO:0008909">
    <property type="term" value="F:isochorismate synthase activity"/>
    <property type="evidence" value="ECO:0007669"/>
    <property type="project" value="UniProtKB-EC"/>
</dbReference>